<dbReference type="PANTHER" id="PTHR35271:SF1">
    <property type="entry name" value="ABC TRANSPORTER, SUBSTRATE-BINDING LIPOPROTEIN"/>
    <property type="match status" value="1"/>
</dbReference>
<dbReference type="Proteomes" id="UP001326613">
    <property type="component" value="Chromosome"/>
</dbReference>
<dbReference type="Gene3D" id="3.40.50.2300">
    <property type="match status" value="2"/>
</dbReference>
<dbReference type="RefSeq" id="WP_323737662.1">
    <property type="nucleotide sequence ID" value="NZ_CP112932.1"/>
</dbReference>
<organism evidence="1 2">
    <name type="scientific">Candidatus Trichorickettsia mobilis</name>
    <dbReference type="NCBI Taxonomy" id="1346319"/>
    <lineage>
        <taxon>Bacteria</taxon>
        <taxon>Pseudomonadati</taxon>
        <taxon>Pseudomonadota</taxon>
        <taxon>Alphaproteobacteria</taxon>
        <taxon>Rickettsiales</taxon>
        <taxon>Rickettsiaceae</taxon>
        <taxon>Rickettsieae</taxon>
        <taxon>Candidatus Trichorickettsia</taxon>
    </lineage>
</organism>
<accession>A0ABZ0USP5</accession>
<dbReference type="CDD" id="cd06325">
    <property type="entry name" value="PBP1_ABC_unchar_transporter"/>
    <property type="match status" value="1"/>
</dbReference>
<reference evidence="1 2" key="1">
    <citation type="submission" date="2022-10" db="EMBL/GenBank/DDBJ databases">
        <title>Host association and intracellularity evolved multiple times independently in the Rickettsiales.</title>
        <authorList>
            <person name="Castelli M."/>
            <person name="Nardi T."/>
            <person name="Gammuto L."/>
            <person name="Bellinzona G."/>
            <person name="Sabaneyeva E."/>
            <person name="Potekhin A."/>
            <person name="Serra V."/>
            <person name="Petroni G."/>
            <person name="Sassera D."/>
        </authorList>
    </citation>
    <scope>NUCLEOTIDE SEQUENCE [LARGE SCALE GENOMIC DNA]</scope>
    <source>
        <strain evidence="1 2">Kr 154-4</strain>
    </source>
</reference>
<dbReference type="PANTHER" id="PTHR35271">
    <property type="entry name" value="ABC TRANSPORTER, SUBSTRATE-BINDING LIPOPROTEIN-RELATED"/>
    <property type="match status" value="1"/>
</dbReference>
<sequence length="322" mass="34867">MLTILFLFKRLRKSITLFLTCIIFITSLFIQTAVASSKILITINQFVNHPALDDAKFGIEAALKDRLLLPERVEIKFGSAQGNIANAVQIAQYHASLDPAFMVAIATPSAQASLRARNNSTLAFLAVTDPIAAGFEHINNIIGVSDAPDISRLLDIAKELLKFQTIGVIFNPGESNSVQTVEMLKKLAATSGIKVQQVAINSSADVKVATQKLIGQVELIYLPKDNLVVSALDNLIQVTSKAKVPVIANDPSLMTKGLLLAYGCDYFESGKQLGNMIADLVEGKELATKIQSAKINKLQINHKVAAALNIHIPKELELQETP</sequence>
<protein>
    <submittedName>
        <fullName evidence="1">ABC transporter substrate binding protein</fullName>
    </submittedName>
</protein>
<dbReference type="Pfam" id="PF04392">
    <property type="entry name" value="ABC_sub_bind"/>
    <property type="match status" value="1"/>
</dbReference>
<dbReference type="EMBL" id="CP112932">
    <property type="protein sequence ID" value="WPY00831.1"/>
    <property type="molecule type" value="Genomic_DNA"/>
</dbReference>
<gene>
    <name evidence="1" type="ORF">Trichorick_00719</name>
</gene>
<dbReference type="InterPro" id="IPR007487">
    <property type="entry name" value="ABC_transpt-TYRBP-like"/>
</dbReference>
<dbReference type="InterPro" id="IPR028082">
    <property type="entry name" value="Peripla_BP_I"/>
</dbReference>
<evidence type="ECO:0000313" key="1">
    <source>
        <dbReference type="EMBL" id="WPY00831.1"/>
    </source>
</evidence>
<evidence type="ECO:0000313" key="2">
    <source>
        <dbReference type="Proteomes" id="UP001326613"/>
    </source>
</evidence>
<proteinExistence type="predicted"/>
<name>A0ABZ0USP5_9RICK</name>
<keyword evidence="2" id="KW-1185">Reference proteome</keyword>
<dbReference type="SUPFAM" id="SSF53822">
    <property type="entry name" value="Periplasmic binding protein-like I"/>
    <property type="match status" value="1"/>
</dbReference>